<proteinExistence type="predicted"/>
<evidence type="ECO:0000256" key="5">
    <source>
        <dbReference type="SAM" id="MobiDB-lite"/>
    </source>
</evidence>
<gene>
    <name evidence="8" type="primary">LOC116809291</name>
</gene>
<evidence type="ECO:0000256" key="2">
    <source>
        <dbReference type="ARBA" id="ARBA00022729"/>
    </source>
</evidence>
<evidence type="ECO:0000256" key="4">
    <source>
        <dbReference type="ARBA" id="ARBA00023180"/>
    </source>
</evidence>
<evidence type="ECO:0000256" key="3">
    <source>
        <dbReference type="ARBA" id="ARBA00023136"/>
    </source>
</evidence>
<dbReference type="InterPro" id="IPR007110">
    <property type="entry name" value="Ig-like_dom"/>
</dbReference>
<dbReference type="InterPro" id="IPR013783">
    <property type="entry name" value="Ig-like_fold"/>
</dbReference>
<reference evidence="8 9" key="1">
    <citation type="journal article" date="2010" name="Nature">
        <title>The genome of a songbird.</title>
        <authorList>
            <person name="Warren W.C."/>
            <person name="Clayton D.F."/>
            <person name="Ellegren H."/>
            <person name="Arnold A.P."/>
            <person name="Hillier L.W."/>
            <person name="Kunstner A."/>
            <person name="Searle S."/>
            <person name="White S."/>
            <person name="Vilella A.J."/>
            <person name="Fairley S."/>
            <person name="Heger A."/>
            <person name="Kong L."/>
            <person name="Ponting C.P."/>
            <person name="Jarvis E.D."/>
            <person name="Mello C.V."/>
            <person name="Minx P."/>
            <person name="Lovell P."/>
            <person name="Velho T.A."/>
            <person name="Ferris M."/>
            <person name="Balakrishnan C.N."/>
            <person name="Sinha S."/>
            <person name="Blatti C."/>
            <person name="London S.E."/>
            <person name="Li Y."/>
            <person name="Lin Y.C."/>
            <person name="George J."/>
            <person name="Sweedler J."/>
            <person name="Southey B."/>
            <person name="Gunaratne P."/>
            <person name="Watson M."/>
            <person name="Nam K."/>
            <person name="Backstrom N."/>
            <person name="Smeds L."/>
            <person name="Nabholz B."/>
            <person name="Itoh Y."/>
            <person name="Whitney O."/>
            <person name="Pfenning A.R."/>
            <person name="Howard J."/>
            <person name="Volker M."/>
            <person name="Skinner B.M."/>
            <person name="Griffin D.K."/>
            <person name="Ye L."/>
            <person name="McLaren W.M."/>
            <person name="Flicek P."/>
            <person name="Quesada V."/>
            <person name="Velasco G."/>
            <person name="Lopez-Otin C."/>
            <person name="Puente X.S."/>
            <person name="Olender T."/>
            <person name="Lancet D."/>
            <person name="Smit A.F."/>
            <person name="Hubley R."/>
            <person name="Konkel M.K."/>
            <person name="Walker J.A."/>
            <person name="Batzer M.A."/>
            <person name="Gu W."/>
            <person name="Pollock D.D."/>
            <person name="Chen L."/>
            <person name="Cheng Z."/>
            <person name="Eichler E.E."/>
            <person name="Stapley J."/>
            <person name="Slate J."/>
            <person name="Ekblom R."/>
            <person name="Birkhead T."/>
            <person name="Burke T."/>
            <person name="Burt D."/>
            <person name="Scharff C."/>
            <person name="Adam I."/>
            <person name="Richard H."/>
            <person name="Sultan M."/>
            <person name="Soldatov A."/>
            <person name="Lehrach H."/>
            <person name="Edwards S.V."/>
            <person name="Yang S.P."/>
            <person name="Li X."/>
            <person name="Graves T."/>
            <person name="Fulton L."/>
            <person name="Nelson J."/>
            <person name="Chinwalla A."/>
            <person name="Hou S."/>
            <person name="Mardis E.R."/>
            <person name="Wilson R.K."/>
        </authorList>
    </citation>
    <scope>NUCLEOTIDE SEQUENCE [LARGE SCALE GENOMIC DNA]</scope>
</reference>
<dbReference type="PROSITE" id="PS50835">
    <property type="entry name" value="IG_LIKE"/>
    <property type="match status" value="1"/>
</dbReference>
<reference evidence="8" key="2">
    <citation type="submission" date="2025-08" db="UniProtKB">
        <authorList>
            <consortium name="Ensembl"/>
        </authorList>
    </citation>
    <scope>IDENTIFICATION</scope>
</reference>
<dbReference type="InterPro" id="IPR036179">
    <property type="entry name" value="Ig-like_dom_sf"/>
</dbReference>
<evidence type="ECO:0000313" key="9">
    <source>
        <dbReference type="Proteomes" id="UP000007754"/>
    </source>
</evidence>
<dbReference type="SUPFAM" id="SSF48726">
    <property type="entry name" value="Immunoglobulin"/>
    <property type="match status" value="1"/>
</dbReference>
<dbReference type="PANTHER" id="PTHR12080">
    <property type="entry name" value="SIGNALING LYMPHOCYTIC ACTIVATION MOLECULE"/>
    <property type="match status" value="1"/>
</dbReference>
<name>A0A674HBK3_TAEGU</name>
<dbReference type="AlphaFoldDB" id="A0A674HBK3"/>
<accession>A0A674HBK3</accession>
<sequence length="317" mass="34288">MAPGLTRTLLLFLLFPARAWAGEPQTSQVTGAVGGVALLNPRSPQNPSKYSQIHWRWENELRIASCRPGEQPSYPRSRFWGRLELLENATLRVSPLGLADSGEYHLYLEDDTGRESVEKVRLKVYGESGTGNCATAPGGRCDIPASPADLVPKPHVVATTNGDPWQCNATLSCSVGLQEVTYEWITPQKPLMKEGPVLKVSFNPVVETYVCKVSNPVSSSNASLTFHHPCSWTGTATAGHSSGEGWPGLWGVPEWLWGVPEWLGGDLGTFGAIAQKCLGWERALRSSVQHGADPVRSPRGISRGSSDTSRGGHLKPP</sequence>
<dbReference type="Ensembl" id="ENSTGUT00000036942.1">
    <property type="protein sequence ID" value="ENSTGUP00000031952.1"/>
    <property type="gene ID" value="ENSTGUG00000027039.1"/>
</dbReference>
<feature type="region of interest" description="Disordered" evidence="5">
    <location>
        <begin position="289"/>
        <end position="317"/>
    </location>
</feature>
<keyword evidence="4" id="KW-0325">Glycoprotein</keyword>
<dbReference type="GO" id="GO:0009897">
    <property type="term" value="C:external side of plasma membrane"/>
    <property type="evidence" value="ECO:0007669"/>
    <property type="project" value="TreeGrafter"/>
</dbReference>
<feature type="signal peptide" evidence="6">
    <location>
        <begin position="1"/>
        <end position="21"/>
    </location>
</feature>
<dbReference type="InParanoid" id="A0A674HBK3"/>
<organism evidence="8 9">
    <name type="scientific">Taeniopygia guttata</name>
    <name type="common">Zebra finch</name>
    <name type="synonym">Poephila guttata</name>
    <dbReference type="NCBI Taxonomy" id="59729"/>
    <lineage>
        <taxon>Eukaryota</taxon>
        <taxon>Metazoa</taxon>
        <taxon>Chordata</taxon>
        <taxon>Craniata</taxon>
        <taxon>Vertebrata</taxon>
        <taxon>Euteleostomi</taxon>
        <taxon>Archelosauria</taxon>
        <taxon>Archosauria</taxon>
        <taxon>Dinosauria</taxon>
        <taxon>Saurischia</taxon>
        <taxon>Theropoda</taxon>
        <taxon>Coelurosauria</taxon>
        <taxon>Aves</taxon>
        <taxon>Neognathae</taxon>
        <taxon>Neoaves</taxon>
        <taxon>Telluraves</taxon>
        <taxon>Australaves</taxon>
        <taxon>Passeriformes</taxon>
        <taxon>Passeroidea</taxon>
        <taxon>Estrildidae</taxon>
        <taxon>Estrildinae</taxon>
        <taxon>Taeniopygia</taxon>
    </lineage>
</organism>
<dbReference type="PANTHER" id="PTHR12080:SF18">
    <property type="entry name" value="SLAM FAMILY MEMBER 9"/>
    <property type="match status" value="1"/>
</dbReference>
<evidence type="ECO:0000256" key="1">
    <source>
        <dbReference type="ARBA" id="ARBA00004370"/>
    </source>
</evidence>
<feature type="chain" id="PRO_5025381634" description="Ig-like domain-containing protein" evidence="6">
    <location>
        <begin position="22"/>
        <end position="317"/>
    </location>
</feature>
<evidence type="ECO:0000259" key="7">
    <source>
        <dbReference type="PROSITE" id="PS50835"/>
    </source>
</evidence>
<comment type="subcellular location">
    <subcellularLocation>
        <location evidence="1">Membrane</location>
    </subcellularLocation>
</comment>
<dbReference type="GeneTree" id="ENSGT01030000234540"/>
<protein>
    <recommendedName>
        <fullName evidence="7">Ig-like domain-containing protein</fullName>
    </recommendedName>
</protein>
<keyword evidence="9" id="KW-1185">Reference proteome</keyword>
<evidence type="ECO:0000256" key="6">
    <source>
        <dbReference type="SAM" id="SignalP"/>
    </source>
</evidence>
<feature type="domain" description="Ig-like" evidence="7">
    <location>
        <begin position="152"/>
        <end position="225"/>
    </location>
</feature>
<dbReference type="Proteomes" id="UP000007754">
    <property type="component" value="Chromosome 25"/>
</dbReference>
<keyword evidence="3" id="KW-0472">Membrane</keyword>
<keyword evidence="2 6" id="KW-0732">Signal</keyword>
<dbReference type="InterPro" id="IPR015631">
    <property type="entry name" value="CD2/SLAM_rcpt"/>
</dbReference>
<dbReference type="GO" id="GO:0042110">
    <property type="term" value="P:T cell activation"/>
    <property type="evidence" value="ECO:0007669"/>
    <property type="project" value="TreeGrafter"/>
</dbReference>
<evidence type="ECO:0000313" key="8">
    <source>
        <dbReference type="Ensembl" id="ENSTGUP00000031952.1"/>
    </source>
</evidence>
<reference evidence="8" key="3">
    <citation type="submission" date="2025-09" db="UniProtKB">
        <authorList>
            <consortium name="Ensembl"/>
        </authorList>
    </citation>
    <scope>IDENTIFICATION</scope>
</reference>
<dbReference type="Gene3D" id="2.60.40.10">
    <property type="entry name" value="Immunoglobulins"/>
    <property type="match status" value="2"/>
</dbReference>